<evidence type="ECO:0000256" key="5">
    <source>
        <dbReference type="ARBA" id="ARBA00023033"/>
    </source>
</evidence>
<name>A0A8K0TTM8_9PEZI</name>
<evidence type="ECO:0000256" key="3">
    <source>
        <dbReference type="ARBA" id="ARBA00022827"/>
    </source>
</evidence>
<gene>
    <name evidence="7" type="ORF">B0T11DRAFT_335867</name>
</gene>
<organism evidence="7 8">
    <name type="scientific">Plectosphaerella cucumerina</name>
    <dbReference type="NCBI Taxonomy" id="40658"/>
    <lineage>
        <taxon>Eukaryota</taxon>
        <taxon>Fungi</taxon>
        <taxon>Dikarya</taxon>
        <taxon>Ascomycota</taxon>
        <taxon>Pezizomycotina</taxon>
        <taxon>Sordariomycetes</taxon>
        <taxon>Hypocreomycetidae</taxon>
        <taxon>Glomerellales</taxon>
        <taxon>Plectosphaerellaceae</taxon>
        <taxon>Plectosphaerella</taxon>
    </lineage>
</organism>
<dbReference type="SUPFAM" id="SSF54373">
    <property type="entry name" value="FAD-linked reductases, C-terminal domain"/>
    <property type="match status" value="1"/>
</dbReference>
<evidence type="ECO:0000313" key="8">
    <source>
        <dbReference type="Proteomes" id="UP000813385"/>
    </source>
</evidence>
<protein>
    <submittedName>
        <fullName evidence="7">FAD binding domain-containing protein</fullName>
    </submittedName>
</protein>
<dbReference type="AlphaFoldDB" id="A0A8K0TTM8"/>
<dbReference type="GO" id="GO:0071949">
    <property type="term" value="F:FAD binding"/>
    <property type="evidence" value="ECO:0007669"/>
    <property type="project" value="InterPro"/>
</dbReference>
<comment type="similarity">
    <text evidence="1">Belongs to the paxM FAD-dependent monooxygenase family.</text>
</comment>
<evidence type="ECO:0000313" key="7">
    <source>
        <dbReference type="EMBL" id="KAH7376755.1"/>
    </source>
</evidence>
<evidence type="ECO:0000256" key="2">
    <source>
        <dbReference type="ARBA" id="ARBA00022630"/>
    </source>
</evidence>
<evidence type="ECO:0000256" key="1">
    <source>
        <dbReference type="ARBA" id="ARBA00007992"/>
    </source>
</evidence>
<dbReference type="PANTHER" id="PTHR13789">
    <property type="entry name" value="MONOOXYGENASE"/>
    <property type="match status" value="1"/>
</dbReference>
<dbReference type="InterPro" id="IPR050493">
    <property type="entry name" value="FAD-dep_Monooxygenase_BioMet"/>
</dbReference>
<dbReference type="GO" id="GO:0004497">
    <property type="term" value="F:monooxygenase activity"/>
    <property type="evidence" value="ECO:0007669"/>
    <property type="project" value="UniProtKB-KW"/>
</dbReference>
<dbReference type="InterPro" id="IPR002938">
    <property type="entry name" value="FAD-bd"/>
</dbReference>
<dbReference type="OrthoDB" id="16820at2759"/>
<keyword evidence="5" id="KW-0503">Monooxygenase</keyword>
<dbReference type="Gene3D" id="3.50.50.60">
    <property type="entry name" value="FAD/NAD(P)-binding domain"/>
    <property type="match status" value="1"/>
</dbReference>
<evidence type="ECO:0000259" key="6">
    <source>
        <dbReference type="Pfam" id="PF01494"/>
    </source>
</evidence>
<keyword evidence="3" id="KW-0274">FAD</keyword>
<dbReference type="PANTHER" id="PTHR13789:SF238">
    <property type="entry name" value="PUTATIVE (AFU_ORTHOLOGUE AFUA_2G01680)-RELATED"/>
    <property type="match status" value="1"/>
</dbReference>
<dbReference type="EMBL" id="JAGPXD010000001">
    <property type="protein sequence ID" value="KAH7376755.1"/>
    <property type="molecule type" value="Genomic_DNA"/>
</dbReference>
<proteinExistence type="inferred from homology"/>
<accession>A0A8K0TTM8</accession>
<sequence length="468" mass="52192">MPDSLPLPRSPVQLDVIIVGAGLGGLAAAVSISLSGHKVTVFESAKELLEVGAGLQLTPNCTRILQEWQIPDHLWKSAAEPKALLVHRYAGQVLAIERDFDKNIRRKYGAPFLDMHRVDLQRSLFDRAKELGVHFELGQRVESIDFDQAEITTKNGMKAKGDLIVAADGLWSKSRSLLTGVADAPRPTGDLAYRVVLDLEQVTDPELRAWISNPAVHFWIGPGAHAVGYSLRAGKMYNIVLLVPDDLPAGVSRQTGSVEEMRALFKDWDPILGRFLGMVDTVEKWKLMHIEELPEWVNQKSNLVFMGDSCHPMLPYLAQGANSAVEDGAVLGLLLGYMRSKDQLPQALKMYERLRKTRGDAIVKETFKQACNRESFHMPDGPKQEARDEIFLSQLGKDKLRGPFPSRWTCPEVQPWLYGYNAFEEVKKAVQKEPFRIKTAVPSTVESSMPVSKRISSLFSALAKWLAI</sequence>
<reference evidence="7" key="1">
    <citation type="journal article" date="2021" name="Nat. Commun.">
        <title>Genetic determinants of endophytism in the Arabidopsis root mycobiome.</title>
        <authorList>
            <person name="Mesny F."/>
            <person name="Miyauchi S."/>
            <person name="Thiergart T."/>
            <person name="Pickel B."/>
            <person name="Atanasova L."/>
            <person name="Karlsson M."/>
            <person name="Huettel B."/>
            <person name="Barry K.W."/>
            <person name="Haridas S."/>
            <person name="Chen C."/>
            <person name="Bauer D."/>
            <person name="Andreopoulos W."/>
            <person name="Pangilinan J."/>
            <person name="LaButti K."/>
            <person name="Riley R."/>
            <person name="Lipzen A."/>
            <person name="Clum A."/>
            <person name="Drula E."/>
            <person name="Henrissat B."/>
            <person name="Kohler A."/>
            <person name="Grigoriev I.V."/>
            <person name="Martin F.M."/>
            <person name="Hacquard S."/>
        </authorList>
    </citation>
    <scope>NUCLEOTIDE SEQUENCE</scope>
    <source>
        <strain evidence="7">MPI-CAGE-AT-0016</strain>
    </source>
</reference>
<keyword evidence="8" id="KW-1185">Reference proteome</keyword>
<dbReference type="FunFam" id="3.50.50.60:FF:000115">
    <property type="entry name" value="Salicylate hydroxylase, putative"/>
    <property type="match status" value="1"/>
</dbReference>
<comment type="caution">
    <text evidence="7">The sequence shown here is derived from an EMBL/GenBank/DDBJ whole genome shotgun (WGS) entry which is preliminary data.</text>
</comment>
<evidence type="ECO:0000256" key="4">
    <source>
        <dbReference type="ARBA" id="ARBA00023002"/>
    </source>
</evidence>
<dbReference type="InterPro" id="IPR036188">
    <property type="entry name" value="FAD/NAD-bd_sf"/>
</dbReference>
<keyword evidence="4" id="KW-0560">Oxidoreductase</keyword>
<dbReference type="PRINTS" id="PR00420">
    <property type="entry name" value="RNGMNOXGNASE"/>
</dbReference>
<dbReference type="Pfam" id="PF01494">
    <property type="entry name" value="FAD_binding_3"/>
    <property type="match status" value="1"/>
</dbReference>
<dbReference type="SUPFAM" id="SSF51905">
    <property type="entry name" value="FAD/NAD(P)-binding domain"/>
    <property type="match status" value="1"/>
</dbReference>
<feature type="domain" description="FAD-binding" evidence="6">
    <location>
        <begin position="14"/>
        <end position="365"/>
    </location>
</feature>
<keyword evidence="2" id="KW-0285">Flavoprotein</keyword>
<dbReference type="Proteomes" id="UP000813385">
    <property type="component" value="Unassembled WGS sequence"/>
</dbReference>